<comment type="similarity">
    <text evidence="1">Belongs to the peptidase S8 family.</text>
</comment>
<evidence type="ECO:0000256" key="1">
    <source>
        <dbReference type="ARBA" id="ARBA00011073"/>
    </source>
</evidence>
<keyword evidence="2" id="KW-0645">Protease</keyword>
<organism evidence="6">
    <name type="scientific">marine metagenome</name>
    <dbReference type="NCBI Taxonomy" id="408172"/>
    <lineage>
        <taxon>unclassified sequences</taxon>
        <taxon>metagenomes</taxon>
        <taxon>ecological metagenomes</taxon>
    </lineage>
</organism>
<reference evidence="6" key="1">
    <citation type="submission" date="2018-05" db="EMBL/GenBank/DDBJ databases">
        <authorList>
            <person name="Lanie J.A."/>
            <person name="Ng W.-L."/>
            <person name="Kazmierczak K.M."/>
            <person name="Andrzejewski T.M."/>
            <person name="Davidsen T.M."/>
            <person name="Wayne K.J."/>
            <person name="Tettelin H."/>
            <person name="Glass J.I."/>
            <person name="Rusch D."/>
            <person name="Podicherti R."/>
            <person name="Tsui H.-C.T."/>
            <person name="Winkler M.E."/>
        </authorList>
    </citation>
    <scope>NUCLEOTIDE SEQUENCE</scope>
</reference>
<dbReference type="InterPro" id="IPR036116">
    <property type="entry name" value="FN3_sf"/>
</dbReference>
<evidence type="ECO:0000256" key="4">
    <source>
        <dbReference type="ARBA" id="ARBA00022825"/>
    </source>
</evidence>
<dbReference type="GO" id="GO:0004252">
    <property type="term" value="F:serine-type endopeptidase activity"/>
    <property type="evidence" value="ECO:0007669"/>
    <property type="project" value="InterPro"/>
</dbReference>
<dbReference type="InterPro" id="IPR036852">
    <property type="entry name" value="Peptidase_S8/S53_dom_sf"/>
</dbReference>
<dbReference type="Pfam" id="PF00082">
    <property type="entry name" value="Peptidase_S8"/>
    <property type="match status" value="1"/>
</dbReference>
<dbReference type="PROSITE" id="PS00138">
    <property type="entry name" value="SUBTILASE_SER"/>
    <property type="match status" value="1"/>
</dbReference>
<dbReference type="PANTHER" id="PTHR43806:SF11">
    <property type="entry name" value="CEREVISIN-RELATED"/>
    <property type="match status" value="1"/>
</dbReference>
<dbReference type="InterPro" id="IPR015500">
    <property type="entry name" value="Peptidase_S8_subtilisin-rel"/>
</dbReference>
<proteinExistence type="inferred from homology"/>
<evidence type="ECO:0000256" key="3">
    <source>
        <dbReference type="ARBA" id="ARBA00022801"/>
    </source>
</evidence>
<dbReference type="EMBL" id="UINC01001412">
    <property type="protein sequence ID" value="SUZ80038.1"/>
    <property type="molecule type" value="Genomic_DNA"/>
</dbReference>
<evidence type="ECO:0000259" key="5">
    <source>
        <dbReference type="PROSITE" id="PS51766"/>
    </source>
</evidence>
<dbReference type="InterPro" id="IPR036439">
    <property type="entry name" value="Dockerin_dom_sf"/>
</dbReference>
<accession>A0A381QMF2</accession>
<sequence length="617" mass="65648">MIWFRYLILAGVILTSASGQEFALDRIIVKLAPDISRSDFSSILDTNNYVVEKVLVRRLNIISIKLKNNQISPLDAIKEFRNNPFVDKAIPDTKVSRRDMPDDMQFDQQWALHNVGQSGGTEDADIDAPEAWDIATGGITPLGDTIVVAIVDGGMLLTHADLTPNLWTNWGEIPGNGIDDDDNGYIDDVHGWDAFSSDGSVPSDGHGTHVAGIVGAKGNNGVYVAGVNWDVKLMPIAGSSGTTSIVLEAYGYALDQRAIYDSTDGSSGAFVVATNSSFGVNNADCSSGNYSLWNDMYDALGQYGILSCGATMNNNSNVDVTGDVPTGCESEYMISVTNTTRNDAKNSGAAYGATTIDLGAPGTQILSTYTGGGTSSLTGTSMATPHVAGAIGFLHASMSAGFASFFQSNPAEGGLLIKQLILDGTDPLPTLNGVTVSGGRLNLYNSALLSMETMAADSLDPNPVTNVTADTTEWYRVTLNWNDPTELFGGDAIPTFMINIYRDGELESSVWQGVESFTDIGLSSDSEYLYTLVTRVVANDSLSIGVSIPVTIAGGNCQPGDLTENNIVDVLDVVQLLRFVLGYNDPSPVHYCTGDLNYDNNLNITDVLMLMDIILGI</sequence>
<dbReference type="SUPFAM" id="SSF49265">
    <property type="entry name" value="Fibronectin type III"/>
    <property type="match status" value="1"/>
</dbReference>
<dbReference type="SUPFAM" id="SSF63446">
    <property type="entry name" value="Type I dockerin domain"/>
    <property type="match status" value="1"/>
</dbReference>
<dbReference type="InterPro" id="IPR013783">
    <property type="entry name" value="Ig-like_fold"/>
</dbReference>
<dbReference type="InterPro" id="IPR050131">
    <property type="entry name" value="Peptidase_S8_subtilisin-like"/>
</dbReference>
<evidence type="ECO:0000313" key="6">
    <source>
        <dbReference type="EMBL" id="SUZ80038.1"/>
    </source>
</evidence>
<dbReference type="Gene3D" id="3.40.50.200">
    <property type="entry name" value="Peptidase S8/S53 domain"/>
    <property type="match status" value="1"/>
</dbReference>
<dbReference type="InterPro" id="IPR000209">
    <property type="entry name" value="Peptidase_S8/S53_dom"/>
</dbReference>
<feature type="domain" description="Dockerin" evidence="5">
    <location>
        <begin position="555"/>
        <end position="617"/>
    </location>
</feature>
<name>A0A381QMF2_9ZZZZ</name>
<dbReference type="PROSITE" id="PS51766">
    <property type="entry name" value="DOCKERIN"/>
    <property type="match status" value="1"/>
</dbReference>
<dbReference type="PROSITE" id="PS00137">
    <property type="entry name" value="SUBTILASE_HIS"/>
    <property type="match status" value="1"/>
</dbReference>
<dbReference type="SUPFAM" id="SSF52743">
    <property type="entry name" value="Subtilisin-like"/>
    <property type="match status" value="1"/>
</dbReference>
<keyword evidence="3" id="KW-0378">Hydrolase</keyword>
<gene>
    <name evidence="6" type="ORF">METZ01_LOCUS32892</name>
</gene>
<dbReference type="Gene3D" id="1.10.1330.10">
    <property type="entry name" value="Dockerin domain"/>
    <property type="match status" value="1"/>
</dbReference>
<keyword evidence="4" id="KW-0720">Serine protease</keyword>
<dbReference type="PROSITE" id="PS51892">
    <property type="entry name" value="SUBTILASE"/>
    <property type="match status" value="1"/>
</dbReference>
<dbReference type="AlphaFoldDB" id="A0A381QMF2"/>
<dbReference type="InterPro" id="IPR023828">
    <property type="entry name" value="Peptidase_S8_Ser-AS"/>
</dbReference>
<dbReference type="CDD" id="cd14256">
    <property type="entry name" value="Dockerin_I"/>
    <property type="match status" value="1"/>
</dbReference>
<dbReference type="PRINTS" id="PR00723">
    <property type="entry name" value="SUBTILISIN"/>
</dbReference>
<dbReference type="Gene3D" id="2.60.40.10">
    <property type="entry name" value="Immunoglobulins"/>
    <property type="match status" value="1"/>
</dbReference>
<dbReference type="PANTHER" id="PTHR43806">
    <property type="entry name" value="PEPTIDASE S8"/>
    <property type="match status" value="1"/>
</dbReference>
<evidence type="ECO:0000256" key="2">
    <source>
        <dbReference type="ARBA" id="ARBA00022670"/>
    </source>
</evidence>
<dbReference type="GO" id="GO:0006508">
    <property type="term" value="P:proteolysis"/>
    <property type="evidence" value="ECO:0007669"/>
    <property type="project" value="UniProtKB-KW"/>
</dbReference>
<dbReference type="GO" id="GO:0000272">
    <property type="term" value="P:polysaccharide catabolic process"/>
    <property type="evidence" value="ECO:0007669"/>
    <property type="project" value="InterPro"/>
</dbReference>
<protein>
    <recommendedName>
        <fullName evidence="5">Dockerin domain-containing protein</fullName>
    </recommendedName>
</protein>
<dbReference type="InterPro" id="IPR016134">
    <property type="entry name" value="Dockerin_dom"/>
</dbReference>
<dbReference type="InterPro" id="IPR022398">
    <property type="entry name" value="Peptidase_S8_His-AS"/>
</dbReference>